<comment type="similarity">
    <text evidence="1">Belongs to the ribosome association toxin RatA family.</text>
</comment>
<name>B5Y8A5_COPPD</name>
<dbReference type="STRING" id="309798.COPRO5265_0653"/>
<reference evidence="3 4" key="2">
    <citation type="journal article" date="2014" name="Genome Announc.">
        <title>Complete Genome Sequence of Coprothermobacter proteolyticus DSM 5265.</title>
        <authorList>
            <person name="Alexiev A."/>
            <person name="Coil D.A."/>
            <person name="Badger J.H."/>
            <person name="Enticknap J."/>
            <person name="Ward N."/>
            <person name="Robb F.T."/>
            <person name="Eisen J.A."/>
        </authorList>
    </citation>
    <scope>NUCLEOTIDE SEQUENCE [LARGE SCALE GENOMIC DNA]</scope>
    <source>
        <strain evidence="4">ATCC 35245 / DSM 5265 / OCM 4 / BT</strain>
    </source>
</reference>
<dbReference type="AlphaFoldDB" id="B5Y8A5"/>
<dbReference type="PANTHER" id="PTHR39683:SF4">
    <property type="entry name" value="COENZYME Q-BINDING PROTEIN COQ10 START DOMAIN-CONTAINING PROTEIN"/>
    <property type="match status" value="1"/>
</dbReference>
<dbReference type="OrthoDB" id="9795669at2"/>
<feature type="domain" description="Coenzyme Q-binding protein COQ10 START" evidence="2">
    <location>
        <begin position="9"/>
        <end position="133"/>
    </location>
</feature>
<dbReference type="InterPro" id="IPR023393">
    <property type="entry name" value="START-like_dom_sf"/>
</dbReference>
<dbReference type="SUPFAM" id="SSF55961">
    <property type="entry name" value="Bet v1-like"/>
    <property type="match status" value="1"/>
</dbReference>
<protein>
    <submittedName>
        <fullName evidence="3">Polyketide cyclase/dehydrase superfamily</fullName>
    </submittedName>
</protein>
<evidence type="ECO:0000256" key="1">
    <source>
        <dbReference type="ARBA" id="ARBA00008918"/>
    </source>
</evidence>
<gene>
    <name evidence="3" type="ordered locus">COPRO5265_0653</name>
</gene>
<evidence type="ECO:0000313" key="3">
    <source>
        <dbReference type="EMBL" id="ACI17346.1"/>
    </source>
</evidence>
<keyword evidence="4" id="KW-1185">Reference proteome</keyword>
<dbReference type="Proteomes" id="UP000001732">
    <property type="component" value="Chromosome"/>
</dbReference>
<evidence type="ECO:0000259" key="2">
    <source>
        <dbReference type="Pfam" id="PF03364"/>
    </source>
</evidence>
<organism evidence="3 4">
    <name type="scientific">Coprothermobacter proteolyticus (strain ATCC 35245 / DSM 5265 / OCM 4 / BT)</name>
    <dbReference type="NCBI Taxonomy" id="309798"/>
    <lineage>
        <taxon>Bacteria</taxon>
        <taxon>Pseudomonadati</taxon>
        <taxon>Coprothermobacterota</taxon>
        <taxon>Coprothermobacteria</taxon>
        <taxon>Coprothermobacterales</taxon>
        <taxon>Coprothermobacteraceae</taxon>
        <taxon>Coprothermobacter</taxon>
    </lineage>
</organism>
<sequence>MLVEEEIIINAPADKVYQIVKDMGRYPEFIPSLKEVTVLENGPGYTVTKWVSKVQSFTLQWTERDTFFDEERRVEYKLVEGAMKKFEGKWIVEPQTDGTTKVHLDVDFELAMPALRDFLGPMAKKIMRDSLKSLLQGIKAESERV</sequence>
<dbReference type="Gene3D" id="3.30.530.20">
    <property type="match status" value="1"/>
</dbReference>
<dbReference type="EMBL" id="CP001145">
    <property type="protein sequence ID" value="ACI17346.1"/>
    <property type="molecule type" value="Genomic_DNA"/>
</dbReference>
<dbReference type="Pfam" id="PF03364">
    <property type="entry name" value="Polyketide_cyc"/>
    <property type="match status" value="1"/>
</dbReference>
<evidence type="ECO:0000313" key="4">
    <source>
        <dbReference type="Proteomes" id="UP000001732"/>
    </source>
</evidence>
<dbReference type="RefSeq" id="WP_012543998.1">
    <property type="nucleotide sequence ID" value="NC_011295.1"/>
</dbReference>
<proteinExistence type="inferred from homology"/>
<reference evidence="4" key="1">
    <citation type="submission" date="2008-08" db="EMBL/GenBank/DDBJ databases">
        <title>The complete genome sequence of Coprothermobacter proteolyticus strain ATCC 5245 / DSM 5265 / BT.</title>
        <authorList>
            <person name="Dodson R.J."/>
            <person name="Durkin A.S."/>
            <person name="Wu M."/>
            <person name="Eisen J."/>
            <person name="Sutton G."/>
        </authorList>
    </citation>
    <scope>NUCLEOTIDE SEQUENCE [LARGE SCALE GENOMIC DNA]</scope>
    <source>
        <strain evidence="4">ATCC 35245 / DSM 5265 / OCM 4 / BT</strain>
    </source>
</reference>
<accession>B5Y8A5</accession>
<dbReference type="PANTHER" id="PTHR39683">
    <property type="entry name" value="CONSERVED PROTEIN TB16.3"/>
    <property type="match status" value="1"/>
</dbReference>
<dbReference type="KEGG" id="cpo:COPRO5265_0653"/>
<dbReference type="InterPro" id="IPR005031">
    <property type="entry name" value="COQ10_START"/>
</dbReference>
<dbReference type="HOGENOM" id="CLU_137983_1_0_9"/>
<dbReference type="eggNOG" id="COG2867">
    <property type="taxonomic scope" value="Bacteria"/>
</dbReference>